<sequence>MEGFVYSPFGTYQSFRGGLTPSRSRDPAVKQPSWKQSKSGGISPFLGGPLSPLPSDYLDGYRRAQLQALLSQLSPGLAPGLRRADTKEAGVQVNLRAEAAVQCSLGPRTLPVGRPLSPAAVRAHGHLALYSPAPDHRRLLALPEAATPREKEEAPETTPQEQRAVDGGGEQQEGRAEAAPTGEATAETPGEGAAAAPRRRAAFQVWGLRRGAGSWCSPWCAKRGEAGW</sequence>
<proteinExistence type="predicted"/>
<dbReference type="EMBL" id="KZ507421">
    <property type="protein sequence ID" value="PKU36873.1"/>
    <property type="molecule type" value="Genomic_DNA"/>
</dbReference>
<feature type="region of interest" description="Disordered" evidence="1">
    <location>
        <begin position="16"/>
        <end position="46"/>
    </location>
</feature>
<dbReference type="Proteomes" id="UP000233556">
    <property type="component" value="Unassembled WGS sequence"/>
</dbReference>
<dbReference type="GO" id="GO:0006412">
    <property type="term" value="P:translation"/>
    <property type="evidence" value="ECO:0007669"/>
    <property type="project" value="TreeGrafter"/>
</dbReference>
<reference evidence="3" key="1">
    <citation type="submission" date="2017-11" db="EMBL/GenBank/DDBJ databases">
        <authorList>
            <person name="Lima N.C."/>
            <person name="Parody-Merino A.M."/>
            <person name="Battley P.F."/>
            <person name="Fidler A.E."/>
            <person name="Prosdocimi F."/>
        </authorList>
    </citation>
    <scope>NUCLEOTIDE SEQUENCE [LARGE SCALE GENOMIC DNA]</scope>
</reference>
<keyword evidence="3" id="KW-1185">Reference proteome</keyword>
<dbReference type="InterPro" id="IPR026775">
    <property type="entry name" value="Zar1"/>
</dbReference>
<dbReference type="AlphaFoldDB" id="A0A2I0TT03"/>
<dbReference type="PANTHER" id="PTHR31054:SF5">
    <property type="entry name" value="PROTEIN ZAR1-LIKE"/>
    <property type="match status" value="1"/>
</dbReference>
<feature type="compositionally biased region" description="Low complexity" evidence="1">
    <location>
        <begin position="177"/>
        <end position="196"/>
    </location>
</feature>
<gene>
    <name evidence="2" type="ORF">llap_12822</name>
</gene>
<evidence type="ECO:0000313" key="2">
    <source>
        <dbReference type="EMBL" id="PKU36873.1"/>
    </source>
</evidence>
<accession>A0A2I0TT03</accession>
<protein>
    <submittedName>
        <fullName evidence="2">Zar1-like protein</fullName>
    </submittedName>
</protein>
<dbReference type="PANTHER" id="PTHR31054">
    <property type="entry name" value="ZYGOTE ARREST PROTEIN 1-LIKE ISOFORM X1"/>
    <property type="match status" value="1"/>
</dbReference>
<organism evidence="2 3">
    <name type="scientific">Limosa lapponica baueri</name>
    <dbReference type="NCBI Taxonomy" id="1758121"/>
    <lineage>
        <taxon>Eukaryota</taxon>
        <taxon>Metazoa</taxon>
        <taxon>Chordata</taxon>
        <taxon>Craniata</taxon>
        <taxon>Vertebrata</taxon>
        <taxon>Euteleostomi</taxon>
        <taxon>Archelosauria</taxon>
        <taxon>Archosauria</taxon>
        <taxon>Dinosauria</taxon>
        <taxon>Saurischia</taxon>
        <taxon>Theropoda</taxon>
        <taxon>Coelurosauria</taxon>
        <taxon>Aves</taxon>
        <taxon>Neognathae</taxon>
        <taxon>Neoaves</taxon>
        <taxon>Charadriiformes</taxon>
        <taxon>Scolopacidae</taxon>
        <taxon>Limosa</taxon>
    </lineage>
</organism>
<dbReference type="GO" id="GO:0005737">
    <property type="term" value="C:cytoplasm"/>
    <property type="evidence" value="ECO:0007669"/>
    <property type="project" value="TreeGrafter"/>
</dbReference>
<evidence type="ECO:0000313" key="3">
    <source>
        <dbReference type="Proteomes" id="UP000233556"/>
    </source>
</evidence>
<dbReference type="OrthoDB" id="9885288at2759"/>
<reference evidence="3" key="2">
    <citation type="submission" date="2017-12" db="EMBL/GenBank/DDBJ databases">
        <title>Genome sequence of the Bar-tailed Godwit (Limosa lapponica baueri).</title>
        <authorList>
            <person name="Lima N.C.B."/>
            <person name="Parody-Merino A.M."/>
            <person name="Battley P.F."/>
            <person name="Fidler A.E."/>
            <person name="Prosdocimi F."/>
        </authorList>
    </citation>
    <scope>NUCLEOTIDE SEQUENCE [LARGE SCALE GENOMIC DNA]</scope>
</reference>
<feature type="region of interest" description="Disordered" evidence="1">
    <location>
        <begin position="146"/>
        <end position="199"/>
    </location>
</feature>
<evidence type="ECO:0000256" key="1">
    <source>
        <dbReference type="SAM" id="MobiDB-lite"/>
    </source>
</evidence>
<name>A0A2I0TT03_LIMLA</name>